<dbReference type="Proteomes" id="UP000315295">
    <property type="component" value="Unassembled WGS sequence"/>
</dbReference>
<keyword evidence="2" id="KW-1185">Reference proteome</keyword>
<evidence type="ECO:0000313" key="1">
    <source>
        <dbReference type="EMBL" id="TQD78418.1"/>
    </source>
</evidence>
<evidence type="ECO:0000313" key="2">
    <source>
        <dbReference type="Proteomes" id="UP000315295"/>
    </source>
</evidence>
<organism evidence="1 2">
    <name type="scientific">Malus baccata</name>
    <name type="common">Siberian crab apple</name>
    <name type="synonym">Pyrus baccata</name>
    <dbReference type="NCBI Taxonomy" id="106549"/>
    <lineage>
        <taxon>Eukaryota</taxon>
        <taxon>Viridiplantae</taxon>
        <taxon>Streptophyta</taxon>
        <taxon>Embryophyta</taxon>
        <taxon>Tracheophyta</taxon>
        <taxon>Spermatophyta</taxon>
        <taxon>Magnoliopsida</taxon>
        <taxon>eudicotyledons</taxon>
        <taxon>Gunneridae</taxon>
        <taxon>Pentapetalae</taxon>
        <taxon>rosids</taxon>
        <taxon>fabids</taxon>
        <taxon>Rosales</taxon>
        <taxon>Rosaceae</taxon>
        <taxon>Amygdaloideae</taxon>
        <taxon>Maleae</taxon>
        <taxon>Malus</taxon>
    </lineage>
</organism>
<gene>
    <name evidence="1" type="ORF">C1H46_036053</name>
</gene>
<name>A0A540KW15_MALBA</name>
<accession>A0A540KW15</accession>
<dbReference type="AlphaFoldDB" id="A0A540KW15"/>
<comment type="caution">
    <text evidence="1">The sequence shown here is derived from an EMBL/GenBank/DDBJ whole genome shotgun (WGS) entry which is preliminary data.</text>
</comment>
<proteinExistence type="predicted"/>
<reference evidence="1 2" key="1">
    <citation type="journal article" date="2019" name="G3 (Bethesda)">
        <title>Sequencing of a Wild Apple (Malus baccata) Genome Unravels the Differences Between Cultivated and Wild Apple Species Regarding Disease Resistance and Cold Tolerance.</title>
        <authorList>
            <person name="Chen X."/>
        </authorList>
    </citation>
    <scope>NUCLEOTIDE SEQUENCE [LARGE SCALE GENOMIC DNA]</scope>
    <source>
        <strain evidence="2">cv. Shandingzi</strain>
        <tissue evidence="1">Leaves</tissue>
    </source>
</reference>
<sequence length="65" mass="7510">MLRMTSCFTHLPHFSPHRIASELSGAPMASMQSDILASRERIFKNAFREILERRAYAHSCLLLFD</sequence>
<protein>
    <submittedName>
        <fullName evidence="1">Uncharacterized protein</fullName>
    </submittedName>
</protein>
<dbReference type="EMBL" id="VIEB01000910">
    <property type="protein sequence ID" value="TQD78418.1"/>
    <property type="molecule type" value="Genomic_DNA"/>
</dbReference>